<dbReference type="PANTHER" id="PTHR24055">
    <property type="entry name" value="MITOGEN-ACTIVATED PROTEIN KINASE"/>
    <property type="match status" value="1"/>
</dbReference>
<keyword evidence="10" id="KW-1185">Reference proteome</keyword>
<dbReference type="PROSITE" id="PS00107">
    <property type="entry name" value="PROTEIN_KINASE_ATP"/>
    <property type="match status" value="1"/>
</dbReference>
<dbReference type="InterPro" id="IPR000719">
    <property type="entry name" value="Prot_kinase_dom"/>
</dbReference>
<dbReference type="Gene3D" id="1.10.510.10">
    <property type="entry name" value="Transferase(Phosphotransferase) domain 1"/>
    <property type="match status" value="1"/>
</dbReference>
<name>A0AAD4TF62_9MAGN</name>
<dbReference type="SMART" id="SM00220">
    <property type="entry name" value="S_TKc"/>
    <property type="match status" value="1"/>
</dbReference>
<dbReference type="FunFam" id="1.10.510.10:FF:000624">
    <property type="entry name" value="Mitogen-activated protein kinase"/>
    <property type="match status" value="1"/>
</dbReference>
<dbReference type="InterPro" id="IPR011009">
    <property type="entry name" value="Kinase-like_dom_sf"/>
</dbReference>
<protein>
    <recommendedName>
        <fullName evidence="8">Protein kinase domain-containing protein</fullName>
    </recommendedName>
</protein>
<evidence type="ECO:0000256" key="3">
    <source>
        <dbReference type="ARBA" id="ARBA00022741"/>
    </source>
</evidence>
<sequence>MGRYTMIKIVGEGSFGRVWKALDNQSATSDIVAIKQIKKSCSSWEDCLELPEVKTLNQFKNTPNIVRLRNVIKEHDVLYLITQIIEGQDRPFFRAEIRGWSRQILQALTQMHRPGGYFHRDLKPDNLLVTKDGNIKIADFDQAQEIESQSPCSDYVTMRWYRAPEVLLKSFSYNSAVDMWAMGAIMAELYSFRPLFPGSNPEDQLYRICSVIGSPTLESWPEGVQLANACNIKFPRVPVVHAYGLSKMIPSASCEAIDLIKSLCSWDPKKRPTAMEALQHPFFAPKKQAAALPRPQIVSAL</sequence>
<keyword evidence="4" id="KW-0418">Kinase</keyword>
<keyword evidence="1 7" id="KW-0723">Serine/threonine-protein kinase</keyword>
<dbReference type="Proteomes" id="UP001202328">
    <property type="component" value="Unassembled WGS sequence"/>
</dbReference>
<evidence type="ECO:0000256" key="2">
    <source>
        <dbReference type="ARBA" id="ARBA00022679"/>
    </source>
</evidence>
<dbReference type="GO" id="GO:0004674">
    <property type="term" value="F:protein serine/threonine kinase activity"/>
    <property type="evidence" value="ECO:0007669"/>
    <property type="project" value="UniProtKB-KW"/>
</dbReference>
<evidence type="ECO:0000256" key="1">
    <source>
        <dbReference type="ARBA" id="ARBA00022527"/>
    </source>
</evidence>
<evidence type="ECO:0000256" key="5">
    <source>
        <dbReference type="ARBA" id="ARBA00022840"/>
    </source>
</evidence>
<evidence type="ECO:0000313" key="10">
    <source>
        <dbReference type="Proteomes" id="UP001202328"/>
    </source>
</evidence>
<dbReference type="PROSITE" id="PS50011">
    <property type="entry name" value="PROTEIN_KINASE_DOM"/>
    <property type="match status" value="1"/>
</dbReference>
<dbReference type="Gene3D" id="3.30.200.20">
    <property type="entry name" value="Phosphorylase Kinase, domain 1"/>
    <property type="match status" value="1"/>
</dbReference>
<keyword evidence="3 6" id="KW-0547">Nucleotide-binding</keyword>
<dbReference type="SUPFAM" id="SSF56112">
    <property type="entry name" value="Protein kinase-like (PK-like)"/>
    <property type="match status" value="1"/>
</dbReference>
<evidence type="ECO:0000259" key="8">
    <source>
        <dbReference type="PROSITE" id="PS50011"/>
    </source>
</evidence>
<keyword evidence="5 6" id="KW-0067">ATP-binding</keyword>
<dbReference type="Pfam" id="PF00069">
    <property type="entry name" value="Pkinase"/>
    <property type="match status" value="1"/>
</dbReference>
<dbReference type="InterPro" id="IPR008271">
    <property type="entry name" value="Ser/Thr_kinase_AS"/>
</dbReference>
<organism evidence="9 10">
    <name type="scientific">Papaver atlanticum</name>
    <dbReference type="NCBI Taxonomy" id="357466"/>
    <lineage>
        <taxon>Eukaryota</taxon>
        <taxon>Viridiplantae</taxon>
        <taxon>Streptophyta</taxon>
        <taxon>Embryophyta</taxon>
        <taxon>Tracheophyta</taxon>
        <taxon>Spermatophyta</taxon>
        <taxon>Magnoliopsida</taxon>
        <taxon>Ranunculales</taxon>
        <taxon>Papaveraceae</taxon>
        <taxon>Papaveroideae</taxon>
        <taxon>Papaver</taxon>
    </lineage>
</organism>
<dbReference type="GO" id="GO:0005524">
    <property type="term" value="F:ATP binding"/>
    <property type="evidence" value="ECO:0007669"/>
    <property type="project" value="UniProtKB-UniRule"/>
</dbReference>
<dbReference type="InterPro" id="IPR050117">
    <property type="entry name" value="MAPK"/>
</dbReference>
<gene>
    <name evidence="9" type="ORF">MKW98_017894</name>
</gene>
<comment type="similarity">
    <text evidence="7">Belongs to the protein kinase superfamily.</text>
</comment>
<evidence type="ECO:0000256" key="6">
    <source>
        <dbReference type="PROSITE-ProRule" id="PRU10141"/>
    </source>
</evidence>
<evidence type="ECO:0000313" key="9">
    <source>
        <dbReference type="EMBL" id="KAI3954070.1"/>
    </source>
</evidence>
<accession>A0AAD4TF62</accession>
<dbReference type="AlphaFoldDB" id="A0AAD4TF62"/>
<proteinExistence type="inferred from homology"/>
<keyword evidence="2" id="KW-0808">Transferase</keyword>
<evidence type="ECO:0000256" key="4">
    <source>
        <dbReference type="ARBA" id="ARBA00022777"/>
    </source>
</evidence>
<dbReference type="EMBL" id="JAJJMB010002020">
    <property type="protein sequence ID" value="KAI3954070.1"/>
    <property type="molecule type" value="Genomic_DNA"/>
</dbReference>
<reference evidence="9" key="1">
    <citation type="submission" date="2022-04" db="EMBL/GenBank/DDBJ databases">
        <title>A functionally conserved STORR gene fusion in Papaver species that diverged 16.8 million years ago.</title>
        <authorList>
            <person name="Catania T."/>
        </authorList>
    </citation>
    <scope>NUCLEOTIDE SEQUENCE</scope>
    <source>
        <strain evidence="9">S-188037</strain>
    </source>
</reference>
<feature type="domain" description="Protein kinase" evidence="8">
    <location>
        <begin position="4"/>
        <end position="283"/>
    </location>
</feature>
<feature type="binding site" evidence="6">
    <location>
        <position position="35"/>
    </location>
    <ligand>
        <name>ATP</name>
        <dbReference type="ChEBI" id="CHEBI:30616"/>
    </ligand>
</feature>
<evidence type="ECO:0000256" key="7">
    <source>
        <dbReference type="RuleBase" id="RU000304"/>
    </source>
</evidence>
<dbReference type="InterPro" id="IPR017441">
    <property type="entry name" value="Protein_kinase_ATP_BS"/>
</dbReference>
<dbReference type="PROSITE" id="PS00108">
    <property type="entry name" value="PROTEIN_KINASE_ST"/>
    <property type="match status" value="1"/>
</dbReference>
<comment type="caution">
    <text evidence="9">The sequence shown here is derived from an EMBL/GenBank/DDBJ whole genome shotgun (WGS) entry which is preliminary data.</text>
</comment>